<name>A0ABT2ETC9_9BACT</name>
<keyword evidence="5" id="KW-1185">Reference proteome</keyword>
<dbReference type="EMBL" id="JANUCP010000004">
    <property type="protein sequence ID" value="MCS3920140.1"/>
    <property type="molecule type" value="Genomic_DNA"/>
</dbReference>
<proteinExistence type="predicted"/>
<evidence type="ECO:0000259" key="3">
    <source>
        <dbReference type="Pfam" id="PF13203"/>
    </source>
</evidence>
<dbReference type="Proteomes" id="UP001204798">
    <property type="component" value="Unassembled WGS sequence"/>
</dbReference>
<feature type="domain" description="VWA-like" evidence="2">
    <location>
        <begin position="289"/>
        <end position="415"/>
    </location>
</feature>
<evidence type="ECO:0000313" key="4">
    <source>
        <dbReference type="EMBL" id="MCS3920140.1"/>
    </source>
</evidence>
<dbReference type="PANTHER" id="PTHR38730:SF1">
    <property type="entry name" value="SLL7028 PROTEIN"/>
    <property type="match status" value="1"/>
</dbReference>
<comment type="caution">
    <text evidence="4">The sequence shown here is derived from an EMBL/GenBank/DDBJ whole genome shotgun (WGS) entry which is preliminary data.</text>
</comment>
<evidence type="ECO:0000313" key="5">
    <source>
        <dbReference type="Proteomes" id="UP001204798"/>
    </source>
</evidence>
<accession>A0ABT2ETC9</accession>
<sequence length="425" mass="48130">MATQQERIRRCLSALLVKFPFYGALALRLEHKVLSAKEADSIRLQTAATDGKRIFYRAQFLQRMSDQDLTFLIAHETLHAALSHPLRGSDKDDPEAWNIASDDTVNRLLGKDFERLPQFAVIVDPKVFGISESEWEKMATEAKYLLLAKKKQPSGEESEGQLGKGQGTRGEERGKDKLTAEKGNMQTGESNACDFLPPAADAPTPEQWRQWVKEAAEFAESVRGHGTVPAWVDEWVTASGEAKVPWQKVLRQFVQQRVISHWNYPPSRRYQAVALLPKPQRERYGILGIAIDTSGSITPEQLRQFWQEVLAIRRDYPRLTIRLVTCDAEVTSDEIFPPFVPLPEARELTGRGGTDFRPAFERFKQPPVPEAVVYLTDGMGDYPTAPPPYPVLWVLSRPEPHWREHLPFGMAIVLEEVLSDETMDV</sequence>
<protein>
    <submittedName>
        <fullName evidence="4">Metal-dependent peptidase</fullName>
    </submittedName>
</protein>
<feature type="domain" description="Putative metallopeptidase" evidence="3">
    <location>
        <begin position="7"/>
        <end position="272"/>
    </location>
</feature>
<dbReference type="RefSeq" id="WP_259097907.1">
    <property type="nucleotide sequence ID" value="NZ_CP130454.1"/>
</dbReference>
<dbReference type="InterPro" id="IPR025154">
    <property type="entry name" value="Put_metallopeptidase_dom"/>
</dbReference>
<gene>
    <name evidence="4" type="ORF">M2350_002557</name>
</gene>
<dbReference type="Pfam" id="PF13203">
    <property type="entry name" value="DUF2201_N"/>
    <property type="match status" value="1"/>
</dbReference>
<evidence type="ECO:0000256" key="1">
    <source>
        <dbReference type="SAM" id="MobiDB-lite"/>
    </source>
</evidence>
<evidence type="ECO:0000259" key="2">
    <source>
        <dbReference type="Pfam" id="PF09967"/>
    </source>
</evidence>
<dbReference type="Pfam" id="PF09967">
    <property type="entry name" value="DUF2201"/>
    <property type="match status" value="1"/>
</dbReference>
<dbReference type="InterPro" id="IPR018698">
    <property type="entry name" value="VWA-like_dom"/>
</dbReference>
<reference evidence="4 5" key="1">
    <citation type="submission" date="2022-08" db="EMBL/GenBank/DDBJ databases">
        <title>Bacterial and archaeal communities from various locations to study Microbial Dark Matter (Phase II).</title>
        <authorList>
            <person name="Stepanauskas R."/>
        </authorList>
    </citation>
    <scope>NUCLEOTIDE SEQUENCE [LARGE SCALE GENOMIC DNA]</scope>
    <source>
        <strain evidence="4 5">PD1</strain>
    </source>
</reference>
<dbReference type="PANTHER" id="PTHR38730">
    <property type="entry name" value="SLL7028 PROTEIN"/>
    <property type="match status" value="1"/>
</dbReference>
<feature type="region of interest" description="Disordered" evidence="1">
    <location>
        <begin position="154"/>
        <end position="175"/>
    </location>
</feature>
<organism evidence="4 5">
    <name type="scientific">Candidatus Fervidibacter sacchari</name>
    <dbReference type="NCBI Taxonomy" id="1448929"/>
    <lineage>
        <taxon>Bacteria</taxon>
        <taxon>Candidatus Fervidibacterota</taxon>
        <taxon>Candidatus Fervidibacter</taxon>
    </lineage>
</organism>